<proteinExistence type="predicted"/>
<dbReference type="Proteomes" id="UP001265550">
    <property type="component" value="Unassembled WGS sequence"/>
</dbReference>
<evidence type="ECO:0000313" key="3">
    <source>
        <dbReference type="Proteomes" id="UP001265550"/>
    </source>
</evidence>
<organism evidence="2 3">
    <name type="scientific">Hydrogenophaga laconesensis</name>
    <dbReference type="NCBI Taxonomy" id="1805971"/>
    <lineage>
        <taxon>Bacteria</taxon>
        <taxon>Pseudomonadati</taxon>
        <taxon>Pseudomonadota</taxon>
        <taxon>Betaproteobacteria</taxon>
        <taxon>Burkholderiales</taxon>
        <taxon>Comamonadaceae</taxon>
        <taxon>Hydrogenophaga</taxon>
    </lineage>
</organism>
<evidence type="ECO:0000256" key="1">
    <source>
        <dbReference type="SAM" id="Phobius"/>
    </source>
</evidence>
<dbReference type="InterPro" id="IPR007047">
    <property type="entry name" value="Flp_Fap"/>
</dbReference>
<reference evidence="2 3" key="1">
    <citation type="submission" date="2023-07" db="EMBL/GenBank/DDBJ databases">
        <title>Sorghum-associated microbial communities from plants grown in Nebraska, USA.</title>
        <authorList>
            <person name="Schachtman D."/>
        </authorList>
    </citation>
    <scope>NUCLEOTIDE SEQUENCE [LARGE SCALE GENOMIC DNA]</scope>
    <source>
        <strain evidence="2 3">BE240</strain>
    </source>
</reference>
<keyword evidence="1" id="KW-0812">Transmembrane</keyword>
<sequence>MNARITRFLRDEEGATAIEYGIIAGLMAVILLAVFNSDAGVRGTLIEIFDHVKTVATTGATTP</sequence>
<keyword evidence="1" id="KW-0472">Membrane</keyword>
<keyword evidence="1" id="KW-1133">Transmembrane helix</keyword>
<gene>
    <name evidence="2" type="ORF">J2X09_004812</name>
</gene>
<dbReference type="RefSeq" id="WP_204735336.1">
    <property type="nucleotide sequence ID" value="NZ_JAVDWE010000018.1"/>
</dbReference>
<comment type="caution">
    <text evidence="2">The sequence shown here is derived from an EMBL/GenBank/DDBJ whole genome shotgun (WGS) entry which is preliminary data.</text>
</comment>
<name>A0ABU1VID1_9BURK</name>
<keyword evidence="3" id="KW-1185">Reference proteome</keyword>
<dbReference type="EMBL" id="JAVDWE010000018">
    <property type="protein sequence ID" value="MDR7097043.1"/>
    <property type="molecule type" value="Genomic_DNA"/>
</dbReference>
<accession>A0ABU1VID1</accession>
<protein>
    <submittedName>
        <fullName evidence="2">Pilus assembly protein Flp/PilA</fullName>
    </submittedName>
</protein>
<evidence type="ECO:0000313" key="2">
    <source>
        <dbReference type="EMBL" id="MDR7097043.1"/>
    </source>
</evidence>
<feature type="transmembrane region" description="Helical" evidence="1">
    <location>
        <begin position="17"/>
        <end position="35"/>
    </location>
</feature>
<dbReference type="Pfam" id="PF04964">
    <property type="entry name" value="Flp_Fap"/>
    <property type="match status" value="1"/>
</dbReference>